<sequence length="175" mass="19443">MHKLELPDLTTLTSDQKDDLTRLLFGQVRILTARVPKLETRLSKDSHNSSKSPPSDGLNKTRSLRRSSGAKPGGQAGHKGTTLKRVREPSEVLCFVTDLRAPYTNNLDECTIRMPKVKQKISGCFRTLNGAENFCIIRSYLDTGISRATTHLNCCTAPSWAIHFSLPHAKLSQII</sequence>
<dbReference type="PANTHER" id="PTHR33678:SF1">
    <property type="entry name" value="BLL1576 PROTEIN"/>
    <property type="match status" value="1"/>
</dbReference>
<dbReference type="EMBL" id="FMWO01000077">
    <property type="protein sequence ID" value="SCZ86695.1"/>
    <property type="molecule type" value="Genomic_DNA"/>
</dbReference>
<evidence type="ECO:0000259" key="2">
    <source>
        <dbReference type="Pfam" id="PF03050"/>
    </source>
</evidence>
<evidence type="ECO:0000313" key="4">
    <source>
        <dbReference type="EMBL" id="SCZ86695.1"/>
    </source>
</evidence>
<feature type="region of interest" description="Disordered" evidence="1">
    <location>
        <begin position="41"/>
        <end position="82"/>
    </location>
</feature>
<reference evidence="4 5" key="1">
    <citation type="submission" date="2016-10" db="EMBL/GenBank/DDBJ databases">
        <authorList>
            <person name="de Groot N.N."/>
        </authorList>
    </citation>
    <scope>NUCLEOTIDE SEQUENCE [LARGE SCALE GENOMIC DNA]</scope>
    <source>
        <strain evidence="4">1</strain>
    </source>
</reference>
<feature type="domain" description="DUF6444" evidence="3">
    <location>
        <begin position="7"/>
        <end position="82"/>
    </location>
</feature>
<evidence type="ECO:0000256" key="1">
    <source>
        <dbReference type="SAM" id="MobiDB-lite"/>
    </source>
</evidence>
<dbReference type="Proteomes" id="UP000198729">
    <property type="component" value="Unassembled WGS sequence"/>
</dbReference>
<feature type="compositionally biased region" description="Polar residues" evidence="1">
    <location>
        <begin position="49"/>
        <end position="61"/>
    </location>
</feature>
<accession>A0A1G5SHK7</accession>
<dbReference type="InterPro" id="IPR052344">
    <property type="entry name" value="Transposase-related"/>
</dbReference>
<keyword evidence="5" id="KW-1185">Reference proteome</keyword>
<feature type="domain" description="Transposase IS66 central" evidence="2">
    <location>
        <begin position="87"/>
        <end position="132"/>
    </location>
</feature>
<dbReference type="InterPro" id="IPR004291">
    <property type="entry name" value="Transposase_IS66_central"/>
</dbReference>
<dbReference type="PANTHER" id="PTHR33678">
    <property type="entry name" value="BLL1576 PROTEIN"/>
    <property type="match status" value="1"/>
</dbReference>
<evidence type="ECO:0000259" key="3">
    <source>
        <dbReference type="Pfam" id="PF20042"/>
    </source>
</evidence>
<name>A0A1G5SHK7_9PROT</name>
<dbReference type="RefSeq" id="WP_090287913.1">
    <property type="nucleotide sequence ID" value="NZ_FMWO01000077.1"/>
</dbReference>
<dbReference type="InterPro" id="IPR045618">
    <property type="entry name" value="DUF6444"/>
</dbReference>
<evidence type="ECO:0008006" key="6">
    <source>
        <dbReference type="Google" id="ProtNLM"/>
    </source>
</evidence>
<proteinExistence type="predicted"/>
<dbReference type="STRING" id="51642.NSMM_670005"/>
<dbReference type="AlphaFoldDB" id="A0A1G5SHK7"/>
<evidence type="ECO:0000313" key="5">
    <source>
        <dbReference type="Proteomes" id="UP000198729"/>
    </source>
</evidence>
<dbReference type="Pfam" id="PF03050">
    <property type="entry name" value="DDE_Tnp_IS66"/>
    <property type="match status" value="1"/>
</dbReference>
<dbReference type="Pfam" id="PF20042">
    <property type="entry name" value="DUF6444"/>
    <property type="match status" value="1"/>
</dbReference>
<dbReference type="OrthoDB" id="3638270at2"/>
<organism evidence="4 5">
    <name type="scientific">Nitrosomonas mobilis</name>
    <dbReference type="NCBI Taxonomy" id="51642"/>
    <lineage>
        <taxon>Bacteria</taxon>
        <taxon>Pseudomonadati</taxon>
        <taxon>Pseudomonadota</taxon>
        <taxon>Betaproteobacteria</taxon>
        <taxon>Nitrosomonadales</taxon>
        <taxon>Nitrosomonadaceae</taxon>
        <taxon>Nitrosomonas</taxon>
    </lineage>
</organism>
<protein>
    <recommendedName>
        <fullName evidence="6">Transposase</fullName>
    </recommendedName>
</protein>
<gene>
    <name evidence="4" type="ORF">NSMM_670005</name>
</gene>